<gene>
    <name evidence="2" type="ORF">MD483_16690</name>
</gene>
<keyword evidence="1" id="KW-1133">Transmembrane helix</keyword>
<feature type="transmembrane region" description="Helical" evidence="1">
    <location>
        <begin position="57"/>
        <end position="81"/>
    </location>
</feature>
<evidence type="ECO:0000313" key="2">
    <source>
        <dbReference type="EMBL" id="MCW8335454.1"/>
    </source>
</evidence>
<protein>
    <submittedName>
        <fullName evidence="2">MFS transporter</fullName>
    </submittedName>
</protein>
<dbReference type="EMBL" id="JAKRRX010000115">
    <property type="protein sequence ID" value="MCW8335454.1"/>
    <property type="molecule type" value="Genomic_DNA"/>
</dbReference>
<keyword evidence="1" id="KW-0472">Membrane</keyword>
<dbReference type="Proteomes" id="UP001155586">
    <property type="component" value="Unassembled WGS sequence"/>
</dbReference>
<evidence type="ECO:0000256" key="1">
    <source>
        <dbReference type="SAM" id="Phobius"/>
    </source>
</evidence>
<dbReference type="RefSeq" id="WP_265688626.1">
    <property type="nucleotide sequence ID" value="NZ_JAKRRX010000115.1"/>
</dbReference>
<name>A0A9X3HT87_9VIBR</name>
<dbReference type="AlphaFoldDB" id="A0A9X3HT87"/>
<proteinExistence type="predicted"/>
<evidence type="ECO:0000313" key="3">
    <source>
        <dbReference type="Proteomes" id="UP001155586"/>
    </source>
</evidence>
<keyword evidence="3" id="KW-1185">Reference proteome</keyword>
<keyword evidence="1" id="KW-0812">Transmembrane</keyword>
<organism evidence="2 3">
    <name type="scientific">Vibrio paucivorans</name>
    <dbReference type="NCBI Taxonomy" id="2829489"/>
    <lineage>
        <taxon>Bacteria</taxon>
        <taxon>Pseudomonadati</taxon>
        <taxon>Pseudomonadota</taxon>
        <taxon>Gammaproteobacteria</taxon>
        <taxon>Vibrionales</taxon>
        <taxon>Vibrionaceae</taxon>
        <taxon>Vibrio</taxon>
    </lineage>
</organism>
<accession>A0A9X3HT87</accession>
<comment type="caution">
    <text evidence="2">The sequence shown here is derived from an EMBL/GenBank/DDBJ whole genome shotgun (WGS) entry which is preliminary data.</text>
</comment>
<reference evidence="2" key="1">
    <citation type="submission" date="2022-02" db="EMBL/GenBank/DDBJ databases">
        <title>Vibrio sp. nov., a new bacterium isolated from Bohai sea, China.</title>
        <authorList>
            <person name="Yuan Y."/>
        </authorList>
    </citation>
    <scope>NUCLEOTIDE SEQUENCE</scope>
    <source>
        <strain evidence="2">DBSS07</strain>
    </source>
</reference>
<sequence>MSLVSVPFVGTGVDTVIHVFATVILVATVGAAAYGFWKFHELPIEKAHSKDHHQIGLITALTWIGFIWHWVWVLAVIVAFVDMEKAIISLRDIWKSTPQDNQTKQEEA</sequence>
<feature type="transmembrane region" description="Helical" evidence="1">
    <location>
        <begin position="15"/>
        <end position="37"/>
    </location>
</feature>